<evidence type="ECO:0000313" key="11">
    <source>
        <dbReference type="Proteomes" id="UP000284021"/>
    </source>
</evidence>
<dbReference type="GO" id="GO:0015297">
    <property type="term" value="F:antiporter activity"/>
    <property type="evidence" value="ECO:0007669"/>
    <property type="project" value="UniProtKB-KW"/>
</dbReference>
<feature type="transmembrane region" description="Helical" evidence="8">
    <location>
        <begin position="183"/>
        <end position="200"/>
    </location>
</feature>
<feature type="transmembrane region" description="Helical" evidence="8">
    <location>
        <begin position="27"/>
        <end position="47"/>
    </location>
</feature>
<reference evidence="10 11" key="1">
    <citation type="submission" date="2018-09" db="EMBL/GenBank/DDBJ databases">
        <authorList>
            <person name="Zhu H."/>
        </authorList>
    </citation>
    <scope>NUCLEOTIDE SEQUENCE [LARGE SCALE GENOMIC DNA]</scope>
    <source>
        <strain evidence="10 11">K1S02-6</strain>
    </source>
</reference>
<dbReference type="GO" id="GO:0016020">
    <property type="term" value="C:membrane"/>
    <property type="evidence" value="ECO:0007669"/>
    <property type="project" value="UniProtKB-SubCell"/>
</dbReference>
<dbReference type="Pfam" id="PF00999">
    <property type="entry name" value="Na_H_Exchanger"/>
    <property type="match status" value="1"/>
</dbReference>
<keyword evidence="2" id="KW-0813">Transport</keyword>
<gene>
    <name evidence="10" type="ORF">D3879_07770</name>
</gene>
<evidence type="ECO:0000256" key="2">
    <source>
        <dbReference type="ARBA" id="ARBA00022448"/>
    </source>
</evidence>
<feature type="domain" description="Cation/H+ exchanger transmembrane" evidence="9">
    <location>
        <begin position="10"/>
        <end position="240"/>
    </location>
</feature>
<keyword evidence="3" id="KW-0050">Antiport</keyword>
<feature type="transmembrane region" description="Helical" evidence="8">
    <location>
        <begin position="121"/>
        <end position="143"/>
    </location>
</feature>
<evidence type="ECO:0000256" key="6">
    <source>
        <dbReference type="ARBA" id="ARBA00023065"/>
    </source>
</evidence>
<dbReference type="Gene3D" id="1.20.1530.20">
    <property type="match status" value="2"/>
</dbReference>
<evidence type="ECO:0000256" key="8">
    <source>
        <dbReference type="SAM" id="Phobius"/>
    </source>
</evidence>
<feature type="transmembrane region" description="Helical" evidence="8">
    <location>
        <begin position="155"/>
        <end position="174"/>
    </location>
</feature>
<dbReference type="GO" id="GO:1902600">
    <property type="term" value="P:proton transmembrane transport"/>
    <property type="evidence" value="ECO:0007669"/>
    <property type="project" value="InterPro"/>
</dbReference>
<evidence type="ECO:0000256" key="5">
    <source>
        <dbReference type="ARBA" id="ARBA00022989"/>
    </source>
</evidence>
<dbReference type="RefSeq" id="WP_119953477.1">
    <property type="nucleotide sequence ID" value="NZ_QYUR01000002.1"/>
</dbReference>
<keyword evidence="5 8" id="KW-1133">Transmembrane helix</keyword>
<feature type="transmembrane region" description="Helical" evidence="8">
    <location>
        <begin position="350"/>
        <end position="369"/>
    </location>
</feature>
<feature type="transmembrane region" description="Helical" evidence="8">
    <location>
        <begin position="212"/>
        <end position="240"/>
    </location>
</feature>
<dbReference type="Proteomes" id="UP000284021">
    <property type="component" value="Unassembled WGS sequence"/>
</dbReference>
<keyword evidence="7 8" id="KW-0472">Membrane</keyword>
<protein>
    <submittedName>
        <fullName evidence="10">Sodium:proton antiporter</fullName>
    </submittedName>
</protein>
<feature type="transmembrane region" description="Helical" evidence="8">
    <location>
        <begin position="59"/>
        <end position="81"/>
    </location>
</feature>
<proteinExistence type="predicted"/>
<dbReference type="AlphaFoldDB" id="A0A418XL44"/>
<comment type="caution">
    <text evidence="10">The sequence shown here is derived from an EMBL/GenBank/DDBJ whole genome shotgun (WGS) entry which is preliminary data.</text>
</comment>
<dbReference type="InterPro" id="IPR038770">
    <property type="entry name" value="Na+/solute_symporter_sf"/>
</dbReference>
<dbReference type="OrthoDB" id="7024959at2"/>
<keyword evidence="4 8" id="KW-0812">Transmembrane</keyword>
<dbReference type="InterPro" id="IPR006153">
    <property type="entry name" value="Cation/H_exchanger_TM"/>
</dbReference>
<dbReference type="EMBL" id="QYUR01000002">
    <property type="protein sequence ID" value="RJG13156.1"/>
    <property type="molecule type" value="Genomic_DNA"/>
</dbReference>
<sequence>MSTALFWLALLALFAGATWLGTRVKLIPIVSQLLLASLGIPTLLLFWVEPHWQLSAAQLLAPTWLQALYGLSFALLLGHILSDVIDLELSPQSLKIALPSFALPFCCGLGCALWLLPEQSWLSSVAIGLLFSITAIPVLYLYLQNIDYPPAATKRLLHAAILMDVMCWSLFALAQGSSQPEQLLWPLLGALLPLLLHKLLRLRHGLFYSLPFFALMLLLQQLKLNALVFGIGYMLCLAWLKQPFQLPLPKTLWQWLQNGLAIPLILSCGLLQVDFDSAWQNYSWLYLGALLVLPVLSKLAGNWLGLSWADPTAGPRAKWRESLLLNIRGLTEIIFLNLLLQQHLIDAQVYFSLLLMSLFSTLLPALLGIRKSRAAQPAARSSYGAV</sequence>
<evidence type="ECO:0000256" key="7">
    <source>
        <dbReference type="ARBA" id="ARBA00023136"/>
    </source>
</evidence>
<organism evidence="10 11">
    <name type="scientific">Pseudomonas cavernicola</name>
    <dbReference type="NCBI Taxonomy" id="2320866"/>
    <lineage>
        <taxon>Bacteria</taxon>
        <taxon>Pseudomonadati</taxon>
        <taxon>Pseudomonadota</taxon>
        <taxon>Gammaproteobacteria</taxon>
        <taxon>Pseudomonadales</taxon>
        <taxon>Pseudomonadaceae</taxon>
        <taxon>Pseudomonas</taxon>
    </lineage>
</organism>
<evidence type="ECO:0000259" key="9">
    <source>
        <dbReference type="Pfam" id="PF00999"/>
    </source>
</evidence>
<evidence type="ECO:0000256" key="1">
    <source>
        <dbReference type="ARBA" id="ARBA00004141"/>
    </source>
</evidence>
<keyword evidence="6" id="KW-0406">Ion transport</keyword>
<feature type="transmembrane region" description="Helical" evidence="8">
    <location>
        <begin position="284"/>
        <end position="304"/>
    </location>
</feature>
<dbReference type="PANTHER" id="PTHR32468:SF0">
    <property type="entry name" value="K(+)_H(+) ANTIPORTER 1"/>
    <property type="match status" value="1"/>
</dbReference>
<dbReference type="PANTHER" id="PTHR32468">
    <property type="entry name" value="CATION/H + ANTIPORTER"/>
    <property type="match status" value="1"/>
</dbReference>
<dbReference type="InterPro" id="IPR050794">
    <property type="entry name" value="CPA2_transporter"/>
</dbReference>
<comment type="subcellular location">
    <subcellularLocation>
        <location evidence="1">Membrane</location>
        <topology evidence="1">Multi-pass membrane protein</topology>
    </subcellularLocation>
</comment>
<evidence type="ECO:0000256" key="4">
    <source>
        <dbReference type="ARBA" id="ARBA00022692"/>
    </source>
</evidence>
<evidence type="ECO:0000256" key="3">
    <source>
        <dbReference type="ARBA" id="ARBA00022449"/>
    </source>
</evidence>
<name>A0A418XL44_9PSED</name>
<evidence type="ECO:0000313" key="10">
    <source>
        <dbReference type="EMBL" id="RJG13156.1"/>
    </source>
</evidence>
<feature type="transmembrane region" description="Helical" evidence="8">
    <location>
        <begin position="252"/>
        <end position="272"/>
    </location>
</feature>
<feature type="transmembrane region" description="Helical" evidence="8">
    <location>
        <begin position="96"/>
        <end position="116"/>
    </location>
</feature>
<keyword evidence="11" id="KW-1185">Reference proteome</keyword>
<accession>A0A418XL44</accession>